<sequence length="504" mass="56434">MADWEAVQASLVAHNQDHLLKFLPELDEGRKAELYADIRGVDFARLGRYFAKARQSLSNCQEKKDELLKPLDSSIYGSTARDTAHSTRWADTGLRVISENKVAVLLLAGGQGTRLGVNYPKGMYDVDLPSGKTLYQLQAERIVKLQSLAASQSDDKDVTIPWYIMTSEHTKEPTEKFFEEHNHFGLTPENVVIFEQNTLPTLDFEGRVFLAEKHRMSRAPDGNGGLYAALVQPEHDILKDMQDRGVLYVHVYCVDNILVKMADPVFVGFCVEKGAECGAKVVKKASPTERVGVVCECDGKYQVVEYSEISQKTAEKRNNDGNLTFSAGNICNHFFTTQFLGRVCRDHVDDLVHHVARKKIPHVNDEGQRVEPEKQNGVKMEKFVFDVFQFAKRFAVLEVLREEEFSPLKNALGGDKDTPATARAALLDLHYRQVLAAGAVFVDEDGRRLPLIPHRNSTIDRQELGKRGSHGNGGVVCEVSPLLSYNGEVTTMWRHNNYSAPNKG</sequence>
<reference evidence="7" key="1">
    <citation type="submission" date="2023-03" db="EMBL/GenBank/DDBJ databases">
        <authorList>
            <person name="Steffen K."/>
            <person name="Cardenas P."/>
        </authorList>
    </citation>
    <scope>NUCLEOTIDE SEQUENCE</scope>
</reference>
<gene>
    <name evidence="7" type="ORF">GBAR_LOCUS13611</name>
</gene>
<evidence type="ECO:0000256" key="5">
    <source>
        <dbReference type="ARBA" id="ARBA00022695"/>
    </source>
</evidence>
<evidence type="ECO:0000313" key="8">
    <source>
        <dbReference type="Proteomes" id="UP001174909"/>
    </source>
</evidence>
<comment type="catalytic activity">
    <reaction evidence="6">
        <text>N-acetyl-alpha-D-glucosamine 1-phosphate + UTP + H(+) = UDP-N-acetyl-alpha-D-glucosamine + diphosphate</text>
        <dbReference type="Rhea" id="RHEA:13509"/>
        <dbReference type="ChEBI" id="CHEBI:15378"/>
        <dbReference type="ChEBI" id="CHEBI:33019"/>
        <dbReference type="ChEBI" id="CHEBI:46398"/>
        <dbReference type="ChEBI" id="CHEBI:57705"/>
        <dbReference type="ChEBI" id="CHEBI:57776"/>
        <dbReference type="EC" id="2.7.7.23"/>
    </reaction>
</comment>
<protein>
    <recommendedName>
        <fullName evidence="3">UDP-N-acetylglucosamine diphosphorylase</fullName>
        <ecNumber evidence="3">2.7.7.23</ecNumber>
    </recommendedName>
</protein>
<dbReference type="PANTHER" id="PTHR11952:SF2">
    <property type="entry name" value="LD24639P"/>
    <property type="match status" value="1"/>
</dbReference>
<keyword evidence="5" id="KW-0548">Nucleotidyltransferase</keyword>
<keyword evidence="4" id="KW-0808">Transferase</keyword>
<dbReference type="AlphaFoldDB" id="A0AA35WQU8"/>
<dbReference type="GO" id="GO:0003977">
    <property type="term" value="F:UDP-N-acetylglucosamine diphosphorylase activity"/>
    <property type="evidence" value="ECO:0007669"/>
    <property type="project" value="UniProtKB-EC"/>
</dbReference>
<comment type="pathway">
    <text evidence="1">Nucleotide-sugar biosynthesis; UDP-N-acetyl-alpha-D-glucosamine biosynthesis; UDP-N-acetyl-alpha-D-glucosamine from N-acetyl-alpha-D-glucosamine 1-phosphate: step 1/1.</text>
</comment>
<evidence type="ECO:0000256" key="2">
    <source>
        <dbReference type="ARBA" id="ARBA00010401"/>
    </source>
</evidence>
<dbReference type="FunFam" id="3.90.550.10:FF:000075">
    <property type="entry name" value="Probable UDP-N-acetylglucosamine pyrophosphorylase"/>
    <property type="match status" value="1"/>
</dbReference>
<keyword evidence="8" id="KW-1185">Reference proteome</keyword>
<evidence type="ECO:0000256" key="4">
    <source>
        <dbReference type="ARBA" id="ARBA00022679"/>
    </source>
</evidence>
<evidence type="ECO:0000313" key="7">
    <source>
        <dbReference type="EMBL" id="CAI8023290.1"/>
    </source>
</evidence>
<evidence type="ECO:0000256" key="1">
    <source>
        <dbReference type="ARBA" id="ARBA00005208"/>
    </source>
</evidence>
<dbReference type="EMBL" id="CASHTH010002001">
    <property type="protein sequence ID" value="CAI8023290.1"/>
    <property type="molecule type" value="Genomic_DNA"/>
</dbReference>
<organism evidence="7 8">
    <name type="scientific">Geodia barretti</name>
    <name type="common">Barrett's horny sponge</name>
    <dbReference type="NCBI Taxonomy" id="519541"/>
    <lineage>
        <taxon>Eukaryota</taxon>
        <taxon>Metazoa</taxon>
        <taxon>Porifera</taxon>
        <taxon>Demospongiae</taxon>
        <taxon>Heteroscleromorpha</taxon>
        <taxon>Tetractinellida</taxon>
        <taxon>Astrophorina</taxon>
        <taxon>Geodiidae</taxon>
        <taxon>Geodia</taxon>
    </lineage>
</organism>
<evidence type="ECO:0000256" key="3">
    <source>
        <dbReference type="ARBA" id="ARBA00012457"/>
    </source>
</evidence>
<proteinExistence type="inferred from homology"/>
<dbReference type="CDD" id="cd04193">
    <property type="entry name" value="UDPGlcNAc_PPase"/>
    <property type="match status" value="1"/>
</dbReference>
<evidence type="ECO:0000256" key="6">
    <source>
        <dbReference type="ARBA" id="ARBA00048493"/>
    </source>
</evidence>
<dbReference type="InterPro" id="IPR029044">
    <property type="entry name" value="Nucleotide-diphossugar_trans"/>
</dbReference>
<comment type="similarity">
    <text evidence="2">Belongs to the UDPGP type 1 family.</text>
</comment>
<dbReference type="PANTHER" id="PTHR11952">
    <property type="entry name" value="UDP- GLUCOSE PYROPHOSPHORYLASE"/>
    <property type="match status" value="1"/>
</dbReference>
<dbReference type="InterPro" id="IPR002618">
    <property type="entry name" value="UDPGP_fam"/>
</dbReference>
<accession>A0AA35WQU8</accession>
<dbReference type="InterPro" id="IPR039741">
    <property type="entry name" value="UDP-sugar_pyrophosphorylase"/>
</dbReference>
<dbReference type="SUPFAM" id="SSF53448">
    <property type="entry name" value="Nucleotide-diphospho-sugar transferases"/>
    <property type="match status" value="1"/>
</dbReference>
<dbReference type="Pfam" id="PF01704">
    <property type="entry name" value="UDPGP"/>
    <property type="match status" value="1"/>
</dbReference>
<dbReference type="GO" id="GO:0006048">
    <property type="term" value="P:UDP-N-acetylglucosamine biosynthetic process"/>
    <property type="evidence" value="ECO:0007669"/>
    <property type="project" value="TreeGrafter"/>
</dbReference>
<dbReference type="Gene3D" id="3.90.550.10">
    <property type="entry name" value="Spore Coat Polysaccharide Biosynthesis Protein SpsA, Chain A"/>
    <property type="match status" value="1"/>
</dbReference>
<dbReference type="Proteomes" id="UP001174909">
    <property type="component" value="Unassembled WGS sequence"/>
</dbReference>
<dbReference type="EC" id="2.7.7.23" evidence="3"/>
<name>A0AA35WQU8_GEOBA</name>
<comment type="caution">
    <text evidence="7">The sequence shown here is derived from an EMBL/GenBank/DDBJ whole genome shotgun (WGS) entry which is preliminary data.</text>
</comment>